<accession>A0A9N9AQN3</accession>
<keyword evidence="2" id="KW-1185">Reference proteome</keyword>
<gene>
    <name evidence="1" type="ORF">FCALED_LOCUS5554</name>
</gene>
<dbReference type="AlphaFoldDB" id="A0A9N9AQN3"/>
<organism evidence="1 2">
    <name type="scientific">Funneliformis caledonium</name>
    <dbReference type="NCBI Taxonomy" id="1117310"/>
    <lineage>
        <taxon>Eukaryota</taxon>
        <taxon>Fungi</taxon>
        <taxon>Fungi incertae sedis</taxon>
        <taxon>Mucoromycota</taxon>
        <taxon>Glomeromycotina</taxon>
        <taxon>Glomeromycetes</taxon>
        <taxon>Glomerales</taxon>
        <taxon>Glomeraceae</taxon>
        <taxon>Funneliformis</taxon>
    </lineage>
</organism>
<proteinExistence type="predicted"/>
<dbReference type="Proteomes" id="UP000789570">
    <property type="component" value="Unassembled WGS sequence"/>
</dbReference>
<protein>
    <submittedName>
        <fullName evidence="1">10398_t:CDS:1</fullName>
    </submittedName>
</protein>
<evidence type="ECO:0000313" key="2">
    <source>
        <dbReference type="Proteomes" id="UP000789570"/>
    </source>
</evidence>
<comment type="caution">
    <text evidence="1">The sequence shown here is derived from an EMBL/GenBank/DDBJ whole genome shotgun (WGS) entry which is preliminary data.</text>
</comment>
<name>A0A9N9AQN3_9GLOM</name>
<dbReference type="EMBL" id="CAJVPQ010001219">
    <property type="protein sequence ID" value="CAG8539169.1"/>
    <property type="molecule type" value="Genomic_DNA"/>
</dbReference>
<sequence length="80" mass="8911">MPISSGICEDEEKVIGVSISKQMLADVSQRKFIFALVLVIQASIHNELMLIQEYVSQGFDLDQIFAFSESLSELSTSKVQ</sequence>
<evidence type="ECO:0000313" key="1">
    <source>
        <dbReference type="EMBL" id="CAG8539169.1"/>
    </source>
</evidence>
<reference evidence="1" key="1">
    <citation type="submission" date="2021-06" db="EMBL/GenBank/DDBJ databases">
        <authorList>
            <person name="Kallberg Y."/>
            <person name="Tangrot J."/>
            <person name="Rosling A."/>
        </authorList>
    </citation>
    <scope>NUCLEOTIDE SEQUENCE</scope>
    <source>
        <strain evidence="1">UK204</strain>
    </source>
</reference>